<accession>A0A0K1RFM4</accession>
<dbReference type="InterPro" id="IPR037185">
    <property type="entry name" value="EmrE-like"/>
</dbReference>
<evidence type="ECO:0000256" key="1">
    <source>
        <dbReference type="ARBA" id="ARBA00007362"/>
    </source>
</evidence>
<dbReference type="PATRIC" id="fig|156976.3.peg.2170"/>
<dbReference type="KEGG" id="crie:AK829_10775"/>
<dbReference type="SUPFAM" id="SSF103481">
    <property type="entry name" value="Multidrug resistance efflux transporter EmrE"/>
    <property type="match status" value="1"/>
</dbReference>
<protein>
    <recommendedName>
        <fullName evidence="2">EamA domain-containing protein</fullName>
    </recommendedName>
</protein>
<dbReference type="EMBL" id="CP012342">
    <property type="protein sequence ID" value="AKV60016.1"/>
    <property type="molecule type" value="Genomic_DNA"/>
</dbReference>
<dbReference type="AlphaFoldDB" id="A0A0K1RFM4"/>
<dbReference type="Proteomes" id="UP000060016">
    <property type="component" value="Chromosome"/>
</dbReference>
<dbReference type="GO" id="GO:0016020">
    <property type="term" value="C:membrane"/>
    <property type="evidence" value="ECO:0007669"/>
    <property type="project" value="InterPro"/>
</dbReference>
<name>A0A0K1RFM4_9CORY</name>
<dbReference type="InterPro" id="IPR000620">
    <property type="entry name" value="EamA_dom"/>
</dbReference>
<evidence type="ECO:0000313" key="3">
    <source>
        <dbReference type="EMBL" id="AKV60016.1"/>
    </source>
</evidence>
<keyword evidence="4" id="KW-1185">Reference proteome</keyword>
<gene>
    <name evidence="3" type="ORF">AK829_10775</name>
</gene>
<organism evidence="3 4">
    <name type="scientific">Corynebacterium riegelii</name>
    <dbReference type="NCBI Taxonomy" id="156976"/>
    <lineage>
        <taxon>Bacteria</taxon>
        <taxon>Bacillati</taxon>
        <taxon>Actinomycetota</taxon>
        <taxon>Actinomycetes</taxon>
        <taxon>Mycobacteriales</taxon>
        <taxon>Corynebacteriaceae</taxon>
        <taxon>Corynebacterium</taxon>
    </lineage>
</organism>
<evidence type="ECO:0000259" key="2">
    <source>
        <dbReference type="Pfam" id="PF00892"/>
    </source>
</evidence>
<feature type="domain" description="EamA" evidence="2">
    <location>
        <begin position="143"/>
        <end position="275"/>
    </location>
</feature>
<dbReference type="STRING" id="156976.AK829_10775"/>
<proteinExistence type="inferred from homology"/>
<comment type="similarity">
    <text evidence="1">Belongs to the EamA transporter family.</text>
</comment>
<evidence type="ECO:0000313" key="4">
    <source>
        <dbReference type="Proteomes" id="UP000060016"/>
    </source>
</evidence>
<reference evidence="3 4" key="1">
    <citation type="submission" date="2015-08" db="EMBL/GenBank/DDBJ databases">
        <authorList>
            <person name="Babu N.S."/>
            <person name="Beckwith C.J."/>
            <person name="Beseler K.G."/>
            <person name="Brison A."/>
            <person name="Carone J.V."/>
            <person name="Caskin T.P."/>
            <person name="Diamond M."/>
            <person name="Durham M.E."/>
            <person name="Foxe J.M."/>
            <person name="Go M."/>
            <person name="Henderson B.A."/>
            <person name="Jones I.B."/>
            <person name="McGettigan J.A."/>
            <person name="Micheletti S.J."/>
            <person name="Nasrallah M.E."/>
            <person name="Ortiz D."/>
            <person name="Piller C.R."/>
            <person name="Privatt S.R."/>
            <person name="Schneider S.L."/>
            <person name="Sharp S."/>
            <person name="Smith T.C."/>
            <person name="Stanton J.D."/>
            <person name="Ullery H.E."/>
            <person name="Wilson R.J."/>
            <person name="Serrano M.G."/>
            <person name="Buck G."/>
            <person name="Lee V."/>
            <person name="Wang Y."/>
            <person name="Carvalho R."/>
            <person name="Voegtly L."/>
            <person name="Shi R."/>
            <person name="Duckworth R."/>
            <person name="Johnson A."/>
            <person name="Loviza R."/>
            <person name="Walstead R."/>
            <person name="Shah Z."/>
            <person name="Kiflezghi M."/>
            <person name="Wade K."/>
            <person name="Ball S.L."/>
            <person name="Bradley K.W."/>
            <person name="Asai D.J."/>
            <person name="Bowman C.A."/>
            <person name="Russell D.A."/>
            <person name="Pope W.H."/>
            <person name="Jacobs-Sera D."/>
            <person name="Hendrix R.W."/>
            <person name="Hatfull G.F."/>
        </authorList>
    </citation>
    <scope>NUCLEOTIDE SEQUENCE [LARGE SCALE GENOMIC DNA]</scope>
    <source>
        <strain evidence="3 4">PUDD_83A45</strain>
    </source>
</reference>
<sequence>MNAFLALPAAPVLMVLIGSLGTQAAAVLVRDLLEPIGAPGVSGLRMAAAAVIMVLLFRPKLSGMTRARAINIAVYGVTMGMMSVMIYAAIARLPLGVAVTIDFLGPCVVSFLGLKMWRSRLWAIAAFVGVALIANPSNDLDPLGVGFAVVGACFFAGYTVFAERMGSTENGSMSDLALSVVVAALILAPFSVRAVPLIDAPVWVTIVISGFIGAVIPYVMDTIAAGIVSAAVVGTLFALDPVIGAILGWAFSGDHLTWSMVTGIVLIAAAGAVITWRGAQESRAT</sequence>
<dbReference type="Pfam" id="PF00892">
    <property type="entry name" value="EamA"/>
    <property type="match status" value="1"/>
</dbReference>